<proteinExistence type="predicted"/>
<evidence type="ECO:0000256" key="1">
    <source>
        <dbReference type="SAM" id="MobiDB-lite"/>
    </source>
</evidence>
<evidence type="ECO:0000313" key="3">
    <source>
        <dbReference type="Proteomes" id="UP000186817"/>
    </source>
</evidence>
<feature type="region of interest" description="Disordered" evidence="1">
    <location>
        <begin position="1"/>
        <end position="22"/>
    </location>
</feature>
<organism evidence="2 3">
    <name type="scientific">Symbiodinium microadriaticum</name>
    <name type="common">Dinoflagellate</name>
    <name type="synonym">Zooxanthella microadriatica</name>
    <dbReference type="NCBI Taxonomy" id="2951"/>
    <lineage>
        <taxon>Eukaryota</taxon>
        <taxon>Sar</taxon>
        <taxon>Alveolata</taxon>
        <taxon>Dinophyceae</taxon>
        <taxon>Suessiales</taxon>
        <taxon>Symbiodiniaceae</taxon>
        <taxon>Symbiodinium</taxon>
    </lineage>
</organism>
<feature type="compositionally biased region" description="Low complexity" evidence="1">
    <location>
        <begin position="141"/>
        <end position="167"/>
    </location>
</feature>
<name>A0A1Q9ERT9_SYMMI</name>
<accession>A0A1Q9ERT9</accession>
<reference evidence="2 3" key="1">
    <citation type="submission" date="2016-02" db="EMBL/GenBank/DDBJ databases">
        <title>Genome analysis of coral dinoflagellate symbionts highlights evolutionary adaptations to a symbiotic lifestyle.</title>
        <authorList>
            <person name="Aranda M."/>
            <person name="Li Y."/>
            <person name="Liew Y.J."/>
            <person name="Baumgarten S."/>
            <person name="Simakov O."/>
            <person name="Wilson M."/>
            <person name="Piel J."/>
            <person name="Ashoor H."/>
            <person name="Bougouffa S."/>
            <person name="Bajic V.B."/>
            <person name="Ryu T."/>
            <person name="Ravasi T."/>
            <person name="Bayer T."/>
            <person name="Micklem G."/>
            <person name="Kim H."/>
            <person name="Bhak J."/>
            <person name="Lajeunesse T.C."/>
            <person name="Voolstra C.R."/>
        </authorList>
    </citation>
    <scope>NUCLEOTIDE SEQUENCE [LARGE SCALE GENOMIC DNA]</scope>
    <source>
        <strain evidence="2 3">CCMP2467</strain>
    </source>
</reference>
<gene>
    <name evidence="2" type="ORF">AK812_SmicGene6179</name>
</gene>
<evidence type="ECO:0000313" key="2">
    <source>
        <dbReference type="EMBL" id="OLQ10124.1"/>
    </source>
</evidence>
<dbReference type="Proteomes" id="UP000186817">
    <property type="component" value="Unassembled WGS sequence"/>
</dbReference>
<feature type="region of interest" description="Disordered" evidence="1">
    <location>
        <begin position="134"/>
        <end position="167"/>
    </location>
</feature>
<keyword evidence="3" id="KW-1185">Reference proteome</keyword>
<protein>
    <submittedName>
        <fullName evidence="2">Uncharacterized protein</fullName>
    </submittedName>
</protein>
<sequence>MATDKTAAMAGRGPAEESKESLMEQVAEYVRVSKETSKSAYDLACMAQDLGSLWSSKRRQDDASVAADAMITNIVGDRKPYTFGKRGSDTIPSGLAALSHFLSEDPRHFGVRLSTLFTGSNFIQERRKVAAVNMPVPGDADSSSSESEISSSSPSSGSTDDAVSSLSSEEMNNFDAQKWYQKVDKLVSTLQSKSEWETIAALRDGYSFKDSERAADLVHVEALADLNDEELRIYEQTKEKLESQIARFWVEQSLGFIRGFDFQVVRLIRHHPGSLKSYSAAM</sequence>
<comment type="caution">
    <text evidence="2">The sequence shown here is derived from an EMBL/GenBank/DDBJ whole genome shotgun (WGS) entry which is preliminary data.</text>
</comment>
<dbReference type="OrthoDB" id="899at2759"/>
<dbReference type="AlphaFoldDB" id="A0A1Q9ERT9"/>
<dbReference type="EMBL" id="LSRX01000083">
    <property type="protein sequence ID" value="OLQ10124.1"/>
    <property type="molecule type" value="Genomic_DNA"/>
</dbReference>